<proteinExistence type="predicted"/>
<evidence type="ECO:0000259" key="2">
    <source>
        <dbReference type="SMART" id="SM01233"/>
    </source>
</evidence>
<feature type="region of interest" description="Disordered" evidence="1">
    <location>
        <begin position="137"/>
        <end position="357"/>
    </location>
</feature>
<evidence type="ECO:0000313" key="3">
    <source>
        <dbReference type="EMBL" id="BAM82354.1"/>
    </source>
</evidence>
<feature type="compositionally biased region" description="Low complexity" evidence="1">
    <location>
        <begin position="300"/>
        <end position="316"/>
    </location>
</feature>
<feature type="compositionally biased region" description="Basic and acidic residues" evidence="1">
    <location>
        <begin position="148"/>
        <end position="169"/>
    </location>
</feature>
<feature type="compositionally biased region" description="Gly residues" evidence="1">
    <location>
        <begin position="258"/>
        <end position="267"/>
    </location>
</feature>
<feature type="region of interest" description="Disordered" evidence="1">
    <location>
        <begin position="1"/>
        <end position="77"/>
    </location>
</feature>
<reference evidence="3 4" key="1">
    <citation type="journal article" date="2004" name="Nature">
        <title>Genome sequence of the ultrasmall unicellular red alga Cyanidioschyzon merolae 10D.</title>
        <authorList>
            <person name="Matsuzaki M."/>
            <person name="Misumi O."/>
            <person name="Shin-i T."/>
            <person name="Maruyama S."/>
            <person name="Takahara M."/>
            <person name="Miyagishima S."/>
            <person name="Mori T."/>
            <person name="Nishida K."/>
            <person name="Yagisawa F."/>
            <person name="Nishida K."/>
            <person name="Yoshida Y."/>
            <person name="Nishimura Y."/>
            <person name="Nakao S."/>
            <person name="Kobayashi T."/>
            <person name="Momoyama Y."/>
            <person name="Higashiyama T."/>
            <person name="Minoda A."/>
            <person name="Sano M."/>
            <person name="Nomoto H."/>
            <person name="Oishi K."/>
            <person name="Hayashi H."/>
            <person name="Ohta F."/>
            <person name="Nishizaka S."/>
            <person name="Haga S."/>
            <person name="Miura S."/>
            <person name="Morishita T."/>
            <person name="Kabeya Y."/>
            <person name="Terasawa K."/>
            <person name="Suzuki Y."/>
            <person name="Ishii Y."/>
            <person name="Asakawa S."/>
            <person name="Takano H."/>
            <person name="Ohta N."/>
            <person name="Kuroiwa H."/>
            <person name="Tanaka K."/>
            <person name="Shimizu N."/>
            <person name="Sugano S."/>
            <person name="Sato N."/>
            <person name="Nozaki H."/>
            <person name="Ogasawara N."/>
            <person name="Kohara Y."/>
            <person name="Kuroiwa T."/>
        </authorList>
    </citation>
    <scope>NUCLEOTIDE SEQUENCE [LARGE SCALE GENOMIC DNA]</scope>
    <source>
        <strain evidence="3 4">10D</strain>
    </source>
</reference>
<feature type="region of interest" description="Disordered" evidence="1">
    <location>
        <begin position="92"/>
        <end position="120"/>
    </location>
</feature>
<feature type="compositionally biased region" description="Basic and acidic residues" evidence="1">
    <location>
        <begin position="48"/>
        <end position="64"/>
    </location>
</feature>
<dbReference type="RefSeq" id="XP_005538390.1">
    <property type="nucleotide sequence ID" value="XM_005538333.1"/>
</dbReference>
<dbReference type="HOGENOM" id="CLU_776976_0_0_1"/>
<dbReference type="GeneID" id="16996933"/>
<dbReference type="Proteomes" id="UP000007014">
    <property type="component" value="Chromosome 18"/>
</dbReference>
<dbReference type="SMART" id="SM01233">
    <property type="entry name" value="HABP4_PAI-RBP1"/>
    <property type="match status" value="1"/>
</dbReference>
<feature type="compositionally biased region" description="Basic and acidic residues" evidence="1">
    <location>
        <begin position="100"/>
        <end position="114"/>
    </location>
</feature>
<evidence type="ECO:0000313" key="4">
    <source>
        <dbReference type="Proteomes" id="UP000007014"/>
    </source>
</evidence>
<gene>
    <name evidence="3" type="ORF">CYME_CMR085C</name>
</gene>
<accession>M1VAZ3</accession>
<protein>
    <submittedName>
        <fullName evidence="3">Similar to nuclear RNA binding protein</fullName>
    </submittedName>
</protein>
<feature type="compositionally biased region" description="Basic and acidic residues" evidence="1">
    <location>
        <begin position="24"/>
        <end position="34"/>
    </location>
</feature>
<sequence>MASGSNLFAVLSDETEGSQTEAARASESKEKRPGDPPSSARGSAQKHFGFDRRSGTGRGREVAKKGAGGKYTFGSVEEDVRDALSGVRIASESDAAAADGTEKDDVNHVGESKSSEGALLSLEEYQQRLERERAELSNKLMASKGPRRPAEEQGDEVFRNAKRLDKNGVEVDADSQDGLLGSISLKEKKTRAANRSSGKGKRDTGKENLAAEFFTAPPRVNRGHRASGDVVEEDNPLRAKRSTGTEAAGPSRGRGRGRGGGSRGFRGAGARHPTAPHASESAVRDKHNASDNHETQEPNRGVSSRQQRTRGGSRTGAAPDSGRFRGRGRGGAASVTAPRPRAAINTTDDAAFPSLGA</sequence>
<dbReference type="AlphaFoldDB" id="M1VAZ3"/>
<feature type="compositionally biased region" description="Basic and acidic residues" evidence="1">
    <location>
        <begin position="282"/>
        <end position="297"/>
    </location>
</feature>
<dbReference type="Gramene" id="CMR085CT">
    <property type="protein sequence ID" value="CMR085CT"/>
    <property type="gene ID" value="CMR085C"/>
</dbReference>
<dbReference type="InterPro" id="IPR006861">
    <property type="entry name" value="HABP4_PAIRBP1-bd"/>
</dbReference>
<evidence type="ECO:0000256" key="1">
    <source>
        <dbReference type="SAM" id="MobiDB-lite"/>
    </source>
</evidence>
<name>M1VAZ3_CYAM1</name>
<dbReference type="Pfam" id="PF04774">
    <property type="entry name" value="HABP4_PAI-RBP1"/>
    <property type="match status" value="1"/>
</dbReference>
<dbReference type="KEGG" id="cme:CYME_CMR085C"/>
<keyword evidence="4" id="KW-1185">Reference proteome</keyword>
<dbReference type="EMBL" id="AP006500">
    <property type="protein sequence ID" value="BAM82354.1"/>
    <property type="molecule type" value="Genomic_DNA"/>
</dbReference>
<feature type="domain" description="Hyaluronan/mRNA-binding protein" evidence="2">
    <location>
        <begin position="46"/>
        <end position="152"/>
    </location>
</feature>
<reference evidence="3 4" key="2">
    <citation type="journal article" date="2007" name="BMC Biol.">
        <title>A 100%-complete sequence reveals unusually simple genomic features in the hot-spring red alga Cyanidioschyzon merolae.</title>
        <authorList>
            <person name="Nozaki H."/>
            <person name="Takano H."/>
            <person name="Misumi O."/>
            <person name="Terasawa K."/>
            <person name="Matsuzaki M."/>
            <person name="Maruyama S."/>
            <person name="Nishida K."/>
            <person name="Yagisawa F."/>
            <person name="Yoshida Y."/>
            <person name="Fujiwara T."/>
            <person name="Takio S."/>
            <person name="Tamura K."/>
            <person name="Chung S.J."/>
            <person name="Nakamura S."/>
            <person name="Kuroiwa H."/>
            <person name="Tanaka K."/>
            <person name="Sato N."/>
            <person name="Kuroiwa T."/>
        </authorList>
    </citation>
    <scope>NUCLEOTIDE SEQUENCE [LARGE SCALE GENOMIC DNA]</scope>
    <source>
        <strain evidence="3 4">10D</strain>
    </source>
</reference>
<organism evidence="3 4">
    <name type="scientific">Cyanidioschyzon merolae (strain NIES-3377 / 10D)</name>
    <name type="common">Unicellular red alga</name>
    <dbReference type="NCBI Taxonomy" id="280699"/>
    <lineage>
        <taxon>Eukaryota</taxon>
        <taxon>Rhodophyta</taxon>
        <taxon>Bangiophyceae</taxon>
        <taxon>Cyanidiales</taxon>
        <taxon>Cyanidiaceae</taxon>
        <taxon>Cyanidioschyzon</taxon>
    </lineage>
</organism>
<dbReference type="OMA" id="THWRRDE"/>
<dbReference type="OrthoDB" id="10741at2759"/>